<feature type="transmembrane region" description="Helical" evidence="1">
    <location>
        <begin position="21"/>
        <end position="40"/>
    </location>
</feature>
<dbReference type="AlphaFoldDB" id="A0A1Y0L175"/>
<feature type="transmembrane region" description="Helical" evidence="1">
    <location>
        <begin position="283"/>
        <end position="304"/>
    </location>
</feature>
<evidence type="ECO:0000256" key="1">
    <source>
        <dbReference type="SAM" id="Phobius"/>
    </source>
</evidence>
<evidence type="ECO:0000313" key="3">
    <source>
        <dbReference type="Proteomes" id="UP000231179"/>
    </source>
</evidence>
<reference evidence="2 3" key="1">
    <citation type="submission" date="2017-11" db="EMBL/GenBank/DDBJ databases">
        <title>Complete genome sequence of Spiroplasma clarkii CN-5 (DSM 19994).</title>
        <authorList>
            <person name="Tsai Y.-M."/>
            <person name="Chang A."/>
            <person name="Lo W.-S."/>
            <person name="Kuo C.-H."/>
        </authorList>
    </citation>
    <scope>NUCLEOTIDE SEQUENCE [LARGE SCALE GENOMIC DNA]</scope>
    <source>
        <strain evidence="2 3">CN-5</strain>
    </source>
</reference>
<name>A0A1Y0L175_9MOLU</name>
<accession>A0A1Y0L175</accession>
<evidence type="ECO:0000313" key="2">
    <source>
        <dbReference type="EMBL" id="ATX71116.1"/>
    </source>
</evidence>
<dbReference type="KEGG" id="scla:SCLARK_001178"/>
<dbReference type="RefSeq" id="WP_100254657.1">
    <property type="nucleotide sequence ID" value="NZ_CP015819.1"/>
</dbReference>
<dbReference type="OrthoDB" id="389252at2"/>
<feature type="transmembrane region" description="Helical" evidence="1">
    <location>
        <begin position="164"/>
        <end position="191"/>
    </location>
</feature>
<protein>
    <submittedName>
        <fullName evidence="2">Uncharacterized protein</fullName>
    </submittedName>
</protein>
<gene>
    <name evidence="2" type="ORF">SCLAR_v1c08030</name>
</gene>
<dbReference type="Proteomes" id="UP000231179">
    <property type="component" value="Chromosome"/>
</dbReference>
<keyword evidence="1" id="KW-0812">Transmembrane</keyword>
<organism evidence="2 3">
    <name type="scientific">Spiroplasma clarkii</name>
    <dbReference type="NCBI Taxonomy" id="2139"/>
    <lineage>
        <taxon>Bacteria</taxon>
        <taxon>Bacillati</taxon>
        <taxon>Mycoplasmatota</taxon>
        <taxon>Mollicutes</taxon>
        <taxon>Entomoplasmatales</taxon>
        <taxon>Spiroplasmataceae</taxon>
        <taxon>Spiroplasma</taxon>
    </lineage>
</organism>
<feature type="transmembrane region" description="Helical" evidence="1">
    <location>
        <begin position="83"/>
        <end position="106"/>
    </location>
</feature>
<keyword evidence="3" id="KW-1185">Reference proteome</keyword>
<proteinExistence type="predicted"/>
<dbReference type="EMBL" id="CP024870">
    <property type="protein sequence ID" value="ATX71116.1"/>
    <property type="molecule type" value="Genomic_DNA"/>
</dbReference>
<feature type="transmembrane region" description="Helical" evidence="1">
    <location>
        <begin position="198"/>
        <end position="220"/>
    </location>
</feature>
<sequence length="314" mass="35685">METFKFNNKILAFHLKMAWKWILFFGIVAIFATSAAMLFAQTVPGEVIQGPYIARIFISENTAENGSNYLFIETSQSGVINGFLFTAPSLLILGIISTVFINDFILKEINQGKILSWLTFAVSRKQVILLKIIAINVINLILTCTMSIIIMVFCALAVDANQYFGRVVLYCFNFILFNLVFTTILALAALYMTEKIRIFNLLVAIILLYLFITWFLYFVVYVGQGGDIQENAFRGLKAVKYFSIQSFIVNPLDFTDKSKTVENIVGDYFVVTEVFELNQKNEWLLWFGPIAYLGVLASTGYLCAWKFTRAEIMV</sequence>
<feature type="transmembrane region" description="Helical" evidence="1">
    <location>
        <begin position="127"/>
        <end position="158"/>
    </location>
</feature>
<keyword evidence="1" id="KW-1133">Transmembrane helix</keyword>
<keyword evidence="1" id="KW-0472">Membrane</keyword>